<dbReference type="Proteomes" id="UP001153709">
    <property type="component" value="Chromosome 5"/>
</dbReference>
<name>A0A9N9XB13_DIABA</name>
<dbReference type="OrthoDB" id="8196546at2759"/>
<feature type="signal peptide" evidence="1">
    <location>
        <begin position="1"/>
        <end position="18"/>
    </location>
</feature>
<evidence type="ECO:0000313" key="2">
    <source>
        <dbReference type="EMBL" id="CAG9834481.1"/>
    </source>
</evidence>
<evidence type="ECO:0000256" key="1">
    <source>
        <dbReference type="SAM" id="SignalP"/>
    </source>
</evidence>
<gene>
    <name evidence="2" type="ORF">DIABBA_LOCUS7779</name>
</gene>
<evidence type="ECO:0000313" key="3">
    <source>
        <dbReference type="Proteomes" id="UP001153709"/>
    </source>
</evidence>
<keyword evidence="3" id="KW-1185">Reference proteome</keyword>
<proteinExistence type="predicted"/>
<dbReference type="EMBL" id="OU898280">
    <property type="protein sequence ID" value="CAG9834481.1"/>
    <property type="molecule type" value="Genomic_DNA"/>
</dbReference>
<keyword evidence="1" id="KW-0732">Signal</keyword>
<feature type="chain" id="PRO_5040173730" evidence="1">
    <location>
        <begin position="19"/>
        <end position="154"/>
    </location>
</feature>
<organism evidence="2 3">
    <name type="scientific">Diabrotica balteata</name>
    <name type="common">Banded cucumber beetle</name>
    <dbReference type="NCBI Taxonomy" id="107213"/>
    <lineage>
        <taxon>Eukaryota</taxon>
        <taxon>Metazoa</taxon>
        <taxon>Ecdysozoa</taxon>
        <taxon>Arthropoda</taxon>
        <taxon>Hexapoda</taxon>
        <taxon>Insecta</taxon>
        <taxon>Pterygota</taxon>
        <taxon>Neoptera</taxon>
        <taxon>Endopterygota</taxon>
        <taxon>Coleoptera</taxon>
        <taxon>Polyphaga</taxon>
        <taxon>Cucujiformia</taxon>
        <taxon>Chrysomeloidea</taxon>
        <taxon>Chrysomelidae</taxon>
        <taxon>Galerucinae</taxon>
        <taxon>Diabroticina</taxon>
        <taxon>Diabroticites</taxon>
        <taxon>Diabrotica</taxon>
    </lineage>
</organism>
<sequence>MFVNRILLLELMIKALRCYVFSTLFSWSESWILKVDNIKKFESFEMWCYRRILKTLWTQRVTNAEVLRRLQNNYEVIKHINTRKMEYLGYITRGAKYGILRLIMQTKIQGKRSIGRRRISWLRNLIEWYRCCSVDLFRAAANKVRIAVMIANLR</sequence>
<protein>
    <submittedName>
        <fullName evidence="2">Uncharacterized protein</fullName>
    </submittedName>
</protein>
<accession>A0A9N9XB13</accession>
<dbReference type="AlphaFoldDB" id="A0A9N9XB13"/>
<reference evidence="2" key="1">
    <citation type="submission" date="2022-01" db="EMBL/GenBank/DDBJ databases">
        <authorList>
            <person name="King R."/>
        </authorList>
    </citation>
    <scope>NUCLEOTIDE SEQUENCE</scope>
</reference>